<dbReference type="OrthoDB" id="9775656at2"/>
<feature type="domain" description="Tetrapyrrole biosynthesis uroporphyrinogen III synthase" evidence="1">
    <location>
        <begin position="20"/>
        <end position="259"/>
    </location>
</feature>
<sequence length="269" mass="29540">MGKGLKGKRVGIGSSRKTEEISALIEKQGGTAVVRSLQGTVFLAEKEVEPELEALVREGADWIVFTTGIGIDTLVNISEKLKMKDAFFSRLQEAKIAARGYKSFAVLKKAGITPDAVDDDGTTRGLIRSLKDEDFSGKKVVIQLHGDPAPALITFFKDKGAHVSTILPYRHILPDQGSVEKICTEIIEQQMDAFCFTTAVQVRSLFTHAKELSLTDDLLDAFKGYVLAAAVGKVTAEALYEEGVRNYIVPEHERMGAMIIELARYYENV</sequence>
<accession>A0A2N5M554</accession>
<dbReference type="PANTHER" id="PTHR40082:SF1">
    <property type="entry name" value="BLR5956 PROTEIN"/>
    <property type="match status" value="1"/>
</dbReference>
<dbReference type="Gene3D" id="3.40.50.10090">
    <property type="match status" value="2"/>
</dbReference>
<protein>
    <submittedName>
        <fullName evidence="2">Uroporphyrinogen-III synthase</fullName>
    </submittedName>
</protein>
<dbReference type="InterPro" id="IPR003754">
    <property type="entry name" value="4pyrrol_synth_uPrphyn_synth"/>
</dbReference>
<dbReference type="EMBL" id="PGUY01000039">
    <property type="protein sequence ID" value="PLT29489.1"/>
    <property type="molecule type" value="Genomic_DNA"/>
</dbReference>
<reference evidence="2 3" key="1">
    <citation type="submission" date="2017-11" db="EMBL/GenBank/DDBJ databases">
        <title>Comparitive Functional Genomics of Dry Heat Resistant strains isolated from the Viking Spacecraft.</title>
        <authorList>
            <person name="Seuylemezian A."/>
            <person name="Cooper K."/>
            <person name="Vaishampayan P."/>
        </authorList>
    </citation>
    <scope>NUCLEOTIDE SEQUENCE [LARGE SCALE GENOMIC DNA]</scope>
    <source>
        <strain evidence="2 3">V1-29</strain>
    </source>
</reference>
<proteinExistence type="predicted"/>
<organism evidence="2 3">
    <name type="scientific">Peribacillus deserti</name>
    <dbReference type="NCBI Taxonomy" id="673318"/>
    <lineage>
        <taxon>Bacteria</taxon>
        <taxon>Bacillati</taxon>
        <taxon>Bacillota</taxon>
        <taxon>Bacilli</taxon>
        <taxon>Bacillales</taxon>
        <taxon>Bacillaceae</taxon>
        <taxon>Peribacillus</taxon>
    </lineage>
</organism>
<dbReference type="InterPro" id="IPR039793">
    <property type="entry name" value="UROS/Hem4"/>
</dbReference>
<dbReference type="GO" id="GO:0006780">
    <property type="term" value="P:uroporphyrinogen III biosynthetic process"/>
    <property type="evidence" value="ECO:0007669"/>
    <property type="project" value="InterPro"/>
</dbReference>
<dbReference type="AlphaFoldDB" id="A0A2N5M554"/>
<dbReference type="InterPro" id="IPR036108">
    <property type="entry name" value="4pyrrol_syn_uPrphyn_synt_sf"/>
</dbReference>
<dbReference type="GO" id="GO:0004852">
    <property type="term" value="F:uroporphyrinogen-III synthase activity"/>
    <property type="evidence" value="ECO:0007669"/>
    <property type="project" value="InterPro"/>
</dbReference>
<name>A0A2N5M554_9BACI</name>
<dbReference type="Pfam" id="PF02602">
    <property type="entry name" value="HEM4"/>
    <property type="match status" value="1"/>
</dbReference>
<evidence type="ECO:0000313" key="3">
    <source>
        <dbReference type="Proteomes" id="UP000234748"/>
    </source>
</evidence>
<gene>
    <name evidence="2" type="ORF">CUU66_12915</name>
</gene>
<evidence type="ECO:0000259" key="1">
    <source>
        <dbReference type="Pfam" id="PF02602"/>
    </source>
</evidence>
<dbReference type="SUPFAM" id="SSF69618">
    <property type="entry name" value="HemD-like"/>
    <property type="match status" value="1"/>
</dbReference>
<dbReference type="CDD" id="cd06578">
    <property type="entry name" value="HemD"/>
    <property type="match status" value="1"/>
</dbReference>
<dbReference type="RefSeq" id="WP_101642839.1">
    <property type="nucleotide sequence ID" value="NZ_PGUY01000039.1"/>
</dbReference>
<keyword evidence="3" id="KW-1185">Reference proteome</keyword>
<dbReference type="Proteomes" id="UP000234748">
    <property type="component" value="Unassembled WGS sequence"/>
</dbReference>
<dbReference type="PANTHER" id="PTHR40082">
    <property type="entry name" value="BLR5956 PROTEIN"/>
    <property type="match status" value="1"/>
</dbReference>
<dbReference type="NCBIfam" id="NF004584">
    <property type="entry name" value="PRK05928.2-1"/>
    <property type="match status" value="1"/>
</dbReference>
<evidence type="ECO:0000313" key="2">
    <source>
        <dbReference type="EMBL" id="PLT29489.1"/>
    </source>
</evidence>
<comment type="caution">
    <text evidence="2">The sequence shown here is derived from an EMBL/GenBank/DDBJ whole genome shotgun (WGS) entry which is preliminary data.</text>
</comment>